<name>A0A7D9CZP8_DEKBR</name>
<accession>A0A7D9CZP8</accession>
<protein>
    <submittedName>
        <fullName evidence="2">DEBR0S2_07998g1_1</fullName>
    </submittedName>
</protein>
<proteinExistence type="predicted"/>
<evidence type="ECO:0000256" key="1">
    <source>
        <dbReference type="SAM" id="MobiDB-lite"/>
    </source>
</evidence>
<evidence type="ECO:0000313" key="3">
    <source>
        <dbReference type="Proteomes" id="UP000478008"/>
    </source>
</evidence>
<feature type="region of interest" description="Disordered" evidence="1">
    <location>
        <begin position="1"/>
        <end position="30"/>
    </location>
</feature>
<dbReference type="EMBL" id="CABFWN010000002">
    <property type="protein sequence ID" value="VUG17472.1"/>
    <property type="molecule type" value="Genomic_DNA"/>
</dbReference>
<dbReference type="AlphaFoldDB" id="A0A7D9CZP8"/>
<keyword evidence="3" id="KW-1185">Reference proteome</keyword>
<evidence type="ECO:0000313" key="2">
    <source>
        <dbReference type="EMBL" id="VUG17472.1"/>
    </source>
</evidence>
<sequence length="468" mass="54852">MKRSFVDAQGEQNQSLVRKKPHGLSEGNRHGKQCDIITRLPLELVEIIFKKGNLSRQDIINISMTSSSHRARFFMLVFQSIKITWGDFERFDKTFKHKDLIRHVRIYSDLSDIKKTTFGEWNISMRNLLLECTNLWKMIIEVMTSARCLKYQDKFDVDLSDKITSLTLISHANEAADESLFELSQLQKFHNLSELKLNGFFINKDQYFYPKFKPDLSDYAVRCLDGKVLNLKHLKLVNCRWEHPSNLSDIFSPNYPSPNPVLICGREKEKFTAPSSISIFYSEESAPFVVSERFRNFVNNDNDEQFLFQTQFYSRLKQLSIVILNRKELTNPERYDYYYPWIGQLGFRRKFHVHSDASGEIECRSILTSLERLTLVGWRLSNLSELEKAFKTDGGMKYNMKHITLYIMPVTGSGAENRNEEELKGIKKRLEEIFNAPGINNNHCTMDIGYAYDCLKDHRYDQEFSKYN</sequence>
<dbReference type="Proteomes" id="UP000478008">
    <property type="component" value="Unassembled WGS sequence"/>
</dbReference>
<organism evidence="2 3">
    <name type="scientific">Dekkera bruxellensis</name>
    <name type="common">Brettanomyces custersii</name>
    <dbReference type="NCBI Taxonomy" id="5007"/>
    <lineage>
        <taxon>Eukaryota</taxon>
        <taxon>Fungi</taxon>
        <taxon>Dikarya</taxon>
        <taxon>Ascomycota</taxon>
        <taxon>Saccharomycotina</taxon>
        <taxon>Pichiomycetes</taxon>
        <taxon>Pichiales</taxon>
        <taxon>Pichiaceae</taxon>
        <taxon>Brettanomyces</taxon>
    </lineage>
</organism>
<gene>
    <name evidence="2" type="ORF">DEBR0S2_07998G</name>
</gene>
<reference evidence="2 3" key="1">
    <citation type="submission" date="2019-07" db="EMBL/GenBank/DDBJ databases">
        <authorList>
            <person name="Friedrich A."/>
            <person name="Schacherer J."/>
        </authorList>
    </citation>
    <scope>NUCLEOTIDE SEQUENCE [LARGE SCALE GENOMIC DNA]</scope>
</reference>